<dbReference type="RefSeq" id="WP_201505715.1">
    <property type="nucleotide sequence ID" value="NZ_BAAAFR010000013.1"/>
</dbReference>
<reference evidence="1 2" key="1">
    <citation type="journal article" date="2019" name="Int. J. Syst. Evol. Microbiol.">
        <title>The Global Catalogue of Microorganisms (GCM) 10K type strain sequencing project: providing services to taxonomists for standard genome sequencing and annotation.</title>
        <authorList>
            <consortium name="The Broad Institute Genomics Platform"/>
            <consortium name="The Broad Institute Genome Sequencing Center for Infectious Disease"/>
            <person name="Wu L."/>
            <person name="Ma J."/>
        </authorList>
    </citation>
    <scope>NUCLEOTIDE SEQUENCE [LARGE SCALE GENOMIC DNA]</scope>
    <source>
        <strain evidence="1 2">JCM 16343</strain>
    </source>
</reference>
<accession>A0ABN0W4N1</accession>
<name>A0ABN0W4N1_9GAMM</name>
<evidence type="ECO:0000313" key="1">
    <source>
        <dbReference type="EMBL" id="GAA0324951.1"/>
    </source>
</evidence>
<proteinExistence type="predicted"/>
<evidence type="ECO:0000313" key="2">
    <source>
        <dbReference type="Proteomes" id="UP001501787"/>
    </source>
</evidence>
<comment type="caution">
    <text evidence="1">The sequence shown here is derived from an EMBL/GenBank/DDBJ whole genome shotgun (WGS) entry which is preliminary data.</text>
</comment>
<sequence length="52" mass="5836">MPLLVAPFALIVALLLVAFLSFSEEKDNAEFEAKNCPEMLQVDSKYCKKTDN</sequence>
<dbReference type="EMBL" id="BAAAFR010000013">
    <property type="protein sequence ID" value="GAA0324951.1"/>
    <property type="molecule type" value="Genomic_DNA"/>
</dbReference>
<dbReference type="Proteomes" id="UP001501787">
    <property type="component" value="Unassembled WGS sequence"/>
</dbReference>
<organism evidence="1 2">
    <name type="scientific">Psychrobacter aestuarii</name>
    <dbReference type="NCBI Taxonomy" id="556327"/>
    <lineage>
        <taxon>Bacteria</taxon>
        <taxon>Pseudomonadati</taxon>
        <taxon>Pseudomonadota</taxon>
        <taxon>Gammaproteobacteria</taxon>
        <taxon>Moraxellales</taxon>
        <taxon>Moraxellaceae</taxon>
        <taxon>Psychrobacter</taxon>
    </lineage>
</organism>
<keyword evidence="2" id="KW-1185">Reference proteome</keyword>
<protein>
    <submittedName>
        <fullName evidence="1">Uncharacterized protein</fullName>
    </submittedName>
</protein>
<gene>
    <name evidence="1" type="ORF">GCM10009129_23380</name>
</gene>